<dbReference type="EMBL" id="VSSQ01017168">
    <property type="protein sequence ID" value="MPM59196.1"/>
    <property type="molecule type" value="Genomic_DNA"/>
</dbReference>
<dbReference type="SUPFAM" id="SSF51735">
    <property type="entry name" value="NAD(P)-binding Rossmann-fold domains"/>
    <property type="match status" value="1"/>
</dbReference>
<accession>A0A645B2A7</accession>
<dbReference type="AlphaFoldDB" id="A0A645B2A7"/>
<proteinExistence type="predicted"/>
<dbReference type="InterPro" id="IPR036291">
    <property type="entry name" value="NAD(P)-bd_dom_sf"/>
</dbReference>
<dbReference type="NCBIfam" id="TIGR02622">
    <property type="entry name" value="CDP_4_6_dhtase"/>
    <property type="match status" value="1"/>
</dbReference>
<sequence>MEEMVMKDFDALKNFYKGKRVLVTGHTGFKGSRLSIWLHSMGAEVIGYALDPYSVRDNYVLSGIGNKMVDLRGDIRDLNQLKNVMSVYQPEIVFHLAAQPLVRLSYEIPAETYELNVMGSINLLEAVKTTSSVKVAVMITTDKCYENKEQIWGYRESDPLGGYDPYSSSKAACEIAIASWRNSFFNPNDFQKHGKSIVSVRAGNVIGGGDWALDRIIPDCIKALEAGATIDIRSPKAIRPWQHVLEPLSGYLHAAKMAHENPGKYCEAWNFGPKQDSIATVWEVAQMVVDNYGSGKLRDVSDPKSLHEAGLLMLDISKAKFRLKWQPVLNIKETVSLTVDWYKDYKPRAVYDLCLEQIRYFETLINQRS</sequence>
<evidence type="ECO:0000313" key="2">
    <source>
        <dbReference type="EMBL" id="MPM59196.1"/>
    </source>
</evidence>
<dbReference type="InterPro" id="IPR013445">
    <property type="entry name" value="CDP_4_6_deHydtase"/>
</dbReference>
<dbReference type="Gene3D" id="3.40.50.720">
    <property type="entry name" value="NAD(P)-binding Rossmann-like Domain"/>
    <property type="match status" value="1"/>
</dbReference>
<dbReference type="InterPro" id="IPR016040">
    <property type="entry name" value="NAD(P)-bd_dom"/>
</dbReference>
<feature type="domain" description="NAD(P)-binding" evidence="1">
    <location>
        <begin position="22"/>
        <end position="336"/>
    </location>
</feature>
<evidence type="ECO:0000259" key="1">
    <source>
        <dbReference type="Pfam" id="PF16363"/>
    </source>
</evidence>
<dbReference type="EC" id="4.2.1.45" evidence="2"/>
<name>A0A645B2A7_9ZZZZ</name>
<dbReference type="CDD" id="cd05252">
    <property type="entry name" value="CDP_GD_SDR_e"/>
    <property type="match status" value="1"/>
</dbReference>
<reference evidence="2" key="1">
    <citation type="submission" date="2019-08" db="EMBL/GenBank/DDBJ databases">
        <authorList>
            <person name="Kucharzyk K."/>
            <person name="Murdoch R.W."/>
            <person name="Higgins S."/>
            <person name="Loffler F."/>
        </authorList>
    </citation>
    <scope>NUCLEOTIDE SEQUENCE</scope>
</reference>
<dbReference type="GO" id="GO:0047733">
    <property type="term" value="F:CDP-glucose 4,6-dehydratase activity"/>
    <property type="evidence" value="ECO:0007669"/>
    <property type="project" value="UniProtKB-EC"/>
</dbReference>
<keyword evidence="2" id="KW-0456">Lyase</keyword>
<dbReference type="Gene3D" id="3.90.25.10">
    <property type="entry name" value="UDP-galactose 4-epimerase, domain 1"/>
    <property type="match status" value="1"/>
</dbReference>
<comment type="caution">
    <text evidence="2">The sequence shown here is derived from an EMBL/GenBank/DDBJ whole genome shotgun (WGS) entry which is preliminary data.</text>
</comment>
<protein>
    <submittedName>
        <fullName evidence="2">CDP-glucose 4,6-dehydratase</fullName>
        <ecNumber evidence="2">4.2.1.45</ecNumber>
    </submittedName>
</protein>
<dbReference type="Pfam" id="PF16363">
    <property type="entry name" value="GDP_Man_Dehyd"/>
    <property type="match status" value="1"/>
</dbReference>
<gene>
    <name evidence="2" type="primary">rfbG_6</name>
    <name evidence="2" type="ORF">SDC9_106036</name>
</gene>
<dbReference type="PANTHER" id="PTHR43000">
    <property type="entry name" value="DTDP-D-GLUCOSE 4,6-DEHYDRATASE-RELATED"/>
    <property type="match status" value="1"/>
</dbReference>
<organism evidence="2">
    <name type="scientific">bioreactor metagenome</name>
    <dbReference type="NCBI Taxonomy" id="1076179"/>
    <lineage>
        <taxon>unclassified sequences</taxon>
        <taxon>metagenomes</taxon>
        <taxon>ecological metagenomes</taxon>
    </lineage>
</organism>